<protein>
    <submittedName>
        <fullName evidence="2">Lipocalin</fullName>
    </submittedName>
</protein>
<evidence type="ECO:0000313" key="2">
    <source>
        <dbReference type="EMBL" id="JAP77995.1"/>
    </source>
</evidence>
<dbReference type="InterPro" id="IPR012674">
    <property type="entry name" value="Calycin"/>
</dbReference>
<reference evidence="2" key="1">
    <citation type="journal article" date="2016" name="Ticks Tick Borne Dis.">
        <title>De novo assembly and annotation of the salivary gland transcriptome of Rhipicephalus appendiculatus male and female ticks during blood feeding.</title>
        <authorList>
            <person name="de Castro M.H."/>
            <person name="de Klerk D."/>
            <person name="Pienaar R."/>
            <person name="Latif A.A."/>
            <person name="Rees D.J."/>
            <person name="Mans B.J."/>
        </authorList>
    </citation>
    <scope>NUCLEOTIDE SEQUENCE</scope>
    <source>
        <tissue evidence="2">Salivary glands</tissue>
    </source>
</reference>
<name>A0A131YHI1_RHIAP</name>
<sequence length="183" mass="20196">MKGLELICIAIFAFVSLPTITNGSPDISYNNPALGIYQNEGACFPLHEKWYVMYRNYKDDPYFGGIGKCITISGTGPFEDNSGTFEVDVGGDLQVNVRATLMSSPGYTVKNVIHVDGTDAPEISFNLTSIYADCSRCMVIRHDYIDGGCCLWQPESARGQDVECCHFIYDLVCGPKYPLCEDV</sequence>
<dbReference type="AlphaFoldDB" id="A0A131YHI1"/>
<dbReference type="InterPro" id="IPR002970">
    <property type="entry name" value="Tick_his-bd"/>
</dbReference>
<accession>A0A131YHI1</accession>
<keyword evidence="1" id="KW-0732">Signal</keyword>
<feature type="signal peptide" evidence="1">
    <location>
        <begin position="1"/>
        <end position="23"/>
    </location>
</feature>
<dbReference type="GO" id="GO:0043176">
    <property type="term" value="F:amine binding"/>
    <property type="evidence" value="ECO:0007669"/>
    <property type="project" value="InterPro"/>
</dbReference>
<organism evidence="2">
    <name type="scientific">Rhipicephalus appendiculatus</name>
    <name type="common">Brown ear tick</name>
    <dbReference type="NCBI Taxonomy" id="34631"/>
    <lineage>
        <taxon>Eukaryota</taxon>
        <taxon>Metazoa</taxon>
        <taxon>Ecdysozoa</taxon>
        <taxon>Arthropoda</taxon>
        <taxon>Chelicerata</taxon>
        <taxon>Arachnida</taxon>
        <taxon>Acari</taxon>
        <taxon>Parasitiformes</taxon>
        <taxon>Ixodida</taxon>
        <taxon>Ixodoidea</taxon>
        <taxon>Ixodidae</taxon>
        <taxon>Rhipicephalinae</taxon>
        <taxon>Rhipicephalus</taxon>
        <taxon>Rhipicephalus</taxon>
    </lineage>
</organism>
<dbReference type="EMBL" id="GEDV01010562">
    <property type="protein sequence ID" value="JAP77995.1"/>
    <property type="molecule type" value="Transcribed_RNA"/>
</dbReference>
<evidence type="ECO:0000256" key="1">
    <source>
        <dbReference type="SAM" id="SignalP"/>
    </source>
</evidence>
<proteinExistence type="predicted"/>
<dbReference type="GO" id="GO:0030682">
    <property type="term" value="P:symbiont-mediated perturbation of host defenses"/>
    <property type="evidence" value="ECO:0007669"/>
    <property type="project" value="InterPro"/>
</dbReference>
<dbReference type="Pfam" id="PF02098">
    <property type="entry name" value="His_binding"/>
    <property type="match status" value="1"/>
</dbReference>
<dbReference type="SUPFAM" id="SSF50814">
    <property type="entry name" value="Lipocalins"/>
    <property type="match status" value="1"/>
</dbReference>
<dbReference type="Gene3D" id="2.40.128.20">
    <property type="match status" value="1"/>
</dbReference>
<feature type="chain" id="PRO_5007285255" evidence="1">
    <location>
        <begin position="24"/>
        <end position="183"/>
    </location>
</feature>